<proteinExistence type="predicted"/>
<sequence length="224" mass="25366">MTEAQPRLVDTGRGYTITYRGKALYSPRDPQGGAIRRVEKIVLEPKTLVLIPSLGLGYGIPELLDKIPDSCHILCIEVDERLFKLALSAGPALPKSNRLTIIRTTQPKQAAAVVHKLGLWRFRRLLPLHLSGGYQLYRREYRELQEALEEEIRLFWQNKLTLVALAHLWLKNLFTNLRLLPEAGDISELSTDRPVLVTGAGPSLEKSLDWIARIRKQTILMAVD</sequence>
<dbReference type="PANTHER" id="PTHR41786">
    <property type="entry name" value="MOTILITY ACCESSORY FACTOR MAF"/>
    <property type="match status" value="1"/>
</dbReference>
<evidence type="ECO:0000313" key="2">
    <source>
        <dbReference type="EMBL" id="GAF77577.1"/>
    </source>
</evidence>
<dbReference type="EMBL" id="BARS01001875">
    <property type="protein sequence ID" value="GAF77577.1"/>
    <property type="molecule type" value="Genomic_DNA"/>
</dbReference>
<organism evidence="2">
    <name type="scientific">marine sediment metagenome</name>
    <dbReference type="NCBI Taxonomy" id="412755"/>
    <lineage>
        <taxon>unclassified sequences</taxon>
        <taxon>metagenomes</taxon>
        <taxon>ecological metagenomes</taxon>
    </lineage>
</organism>
<dbReference type="AlphaFoldDB" id="X0SNZ8"/>
<dbReference type="PANTHER" id="PTHR41786:SF1">
    <property type="entry name" value="6-HYDROXYMETHYLPTERIN DIPHOSPHOKINASE MPTE-LIKE DOMAIN-CONTAINING PROTEIN"/>
    <property type="match status" value="1"/>
</dbReference>
<gene>
    <name evidence="2" type="ORF">S01H1_03440</name>
</gene>
<dbReference type="Pfam" id="PF01973">
    <property type="entry name" value="MptE-like"/>
    <property type="match status" value="1"/>
</dbReference>
<feature type="domain" description="6-hydroxymethylpterin diphosphokinase MptE-like" evidence="1">
    <location>
        <begin position="170"/>
        <end position="224"/>
    </location>
</feature>
<reference evidence="2" key="1">
    <citation type="journal article" date="2014" name="Front. Microbiol.">
        <title>High frequency of phylogenetically diverse reductive dehalogenase-homologous genes in deep subseafloor sedimentary metagenomes.</title>
        <authorList>
            <person name="Kawai M."/>
            <person name="Futagami T."/>
            <person name="Toyoda A."/>
            <person name="Takaki Y."/>
            <person name="Nishi S."/>
            <person name="Hori S."/>
            <person name="Arai W."/>
            <person name="Tsubouchi T."/>
            <person name="Morono Y."/>
            <person name="Uchiyama I."/>
            <person name="Ito T."/>
            <person name="Fujiyama A."/>
            <person name="Inagaki F."/>
            <person name="Takami H."/>
        </authorList>
    </citation>
    <scope>NUCLEOTIDE SEQUENCE</scope>
    <source>
        <strain evidence="2">Expedition CK06-06</strain>
    </source>
</reference>
<accession>X0SNZ8</accession>
<comment type="caution">
    <text evidence="2">The sequence shown here is derived from an EMBL/GenBank/DDBJ whole genome shotgun (WGS) entry which is preliminary data.</text>
</comment>
<feature type="non-terminal residue" evidence="2">
    <location>
        <position position="224"/>
    </location>
</feature>
<protein>
    <recommendedName>
        <fullName evidence="1">6-hydroxymethylpterin diphosphokinase MptE-like domain-containing protein</fullName>
    </recommendedName>
</protein>
<name>X0SNZ8_9ZZZZ</name>
<dbReference type="InterPro" id="IPR002826">
    <property type="entry name" value="MptE-like"/>
</dbReference>
<evidence type="ECO:0000259" key="1">
    <source>
        <dbReference type="Pfam" id="PF01973"/>
    </source>
</evidence>